<evidence type="ECO:0000259" key="3">
    <source>
        <dbReference type="Pfam" id="PF11740"/>
    </source>
</evidence>
<comment type="caution">
    <text evidence="4">The sequence shown here is derived from an EMBL/GenBank/DDBJ whole genome shotgun (WGS) entry which is preliminary data.</text>
</comment>
<dbReference type="Pfam" id="PF11740">
    <property type="entry name" value="KfrA_N"/>
    <property type="match status" value="1"/>
</dbReference>
<feature type="region of interest" description="Disordered" evidence="2">
    <location>
        <begin position="338"/>
        <end position="359"/>
    </location>
</feature>
<sequence>MAQGVQEQDVWQAADALLMEGDQPTIERVRLKLGRGSPNTVGPMLKSWFRNLGARLAGQHTPGAAVPEPVAKAVTQVWQMALEAAQDEWAHTVADERLALVQARSALDEREHELLQERLLLQARAQELEARARDALALTQAADARLGEAQSQLRDALAQARIERAELVQGQQALEADRKALADQLREQTQSHAQALAAEQERHASHERRWLGDLDAQRQALRRSQEEAEAARQEQQQLRRALAQAEERLAAAEKAIVEAQNAGRAMLREQQLQWQGERNGLQAELVGARGLAEQAARQARADVESAAALQAMTQARLDDLTAQCARMEAQLASRDRQIEQLLAGRTPVKPKKSGQRSEV</sequence>
<dbReference type="AlphaFoldDB" id="A0A261SEW2"/>
<keyword evidence="1" id="KW-0175">Coiled coil</keyword>
<evidence type="ECO:0000256" key="2">
    <source>
        <dbReference type="SAM" id="MobiDB-lite"/>
    </source>
</evidence>
<evidence type="ECO:0000313" key="4">
    <source>
        <dbReference type="EMBL" id="OZI35611.1"/>
    </source>
</evidence>
<accession>A0A261SEW2</accession>
<feature type="compositionally biased region" description="Basic and acidic residues" evidence="2">
    <location>
        <begin position="199"/>
        <end position="211"/>
    </location>
</feature>
<protein>
    <submittedName>
        <fullName evidence="4">Cointegrate resolution protein</fullName>
    </submittedName>
</protein>
<feature type="domain" description="KfrA N-terminal DNA-binding" evidence="3">
    <location>
        <begin position="7"/>
        <end position="125"/>
    </location>
</feature>
<organism evidence="4 5">
    <name type="scientific">Bordetella genomosp. 1</name>
    <dbReference type="NCBI Taxonomy" id="1395607"/>
    <lineage>
        <taxon>Bacteria</taxon>
        <taxon>Pseudomonadati</taxon>
        <taxon>Pseudomonadota</taxon>
        <taxon>Betaproteobacteria</taxon>
        <taxon>Burkholderiales</taxon>
        <taxon>Alcaligenaceae</taxon>
        <taxon>Bordetella</taxon>
    </lineage>
</organism>
<dbReference type="InterPro" id="IPR021104">
    <property type="entry name" value="KfrA_DNA-bd_N"/>
</dbReference>
<evidence type="ECO:0000313" key="5">
    <source>
        <dbReference type="Proteomes" id="UP000217005"/>
    </source>
</evidence>
<feature type="region of interest" description="Disordered" evidence="2">
    <location>
        <begin position="183"/>
        <end position="211"/>
    </location>
</feature>
<dbReference type="RefSeq" id="WP_094826420.1">
    <property type="nucleotide sequence ID" value="NZ_NEVL01000003.1"/>
</dbReference>
<name>A0A261SEW2_9BORD</name>
<dbReference type="Proteomes" id="UP000217005">
    <property type="component" value="Unassembled WGS sequence"/>
</dbReference>
<proteinExistence type="predicted"/>
<gene>
    <name evidence="4" type="ORF">CEG14_11115</name>
</gene>
<feature type="coiled-coil region" evidence="1">
    <location>
        <begin position="310"/>
        <end position="337"/>
    </location>
</feature>
<reference evidence="4 5" key="1">
    <citation type="submission" date="2017-05" db="EMBL/GenBank/DDBJ databases">
        <title>Complete and WGS of Bordetella genogroups.</title>
        <authorList>
            <person name="Spilker T."/>
            <person name="LiPuma J."/>
        </authorList>
    </citation>
    <scope>NUCLEOTIDE SEQUENCE [LARGE SCALE GENOMIC DNA]</scope>
    <source>
        <strain evidence="4 5">AU17610</strain>
    </source>
</reference>
<feature type="compositionally biased region" description="Basic residues" evidence="2">
    <location>
        <begin position="348"/>
        <end position="359"/>
    </location>
</feature>
<evidence type="ECO:0000256" key="1">
    <source>
        <dbReference type="SAM" id="Coils"/>
    </source>
</evidence>
<dbReference type="OrthoDB" id="583532at2"/>
<dbReference type="EMBL" id="NEVL01000003">
    <property type="protein sequence ID" value="OZI35611.1"/>
    <property type="molecule type" value="Genomic_DNA"/>
</dbReference>